<feature type="compositionally biased region" description="Low complexity" evidence="1">
    <location>
        <begin position="278"/>
        <end position="293"/>
    </location>
</feature>
<feature type="compositionally biased region" description="Low complexity" evidence="1">
    <location>
        <begin position="56"/>
        <end position="81"/>
    </location>
</feature>
<evidence type="ECO:0000256" key="1">
    <source>
        <dbReference type="SAM" id="MobiDB-lite"/>
    </source>
</evidence>
<evidence type="ECO:0000313" key="3">
    <source>
        <dbReference type="Proteomes" id="UP000054270"/>
    </source>
</evidence>
<feature type="compositionally biased region" description="Low complexity" evidence="1">
    <location>
        <begin position="105"/>
        <end position="134"/>
    </location>
</feature>
<proteinExistence type="predicted"/>
<feature type="region of interest" description="Disordered" evidence="1">
    <location>
        <begin position="278"/>
        <end position="303"/>
    </location>
</feature>
<keyword evidence="3" id="KW-1185">Reference proteome</keyword>
<accession>A0A0D2P9T9</accession>
<dbReference type="EMBL" id="KN817532">
    <property type="protein sequence ID" value="KJA25391.1"/>
    <property type="molecule type" value="Genomic_DNA"/>
</dbReference>
<dbReference type="AlphaFoldDB" id="A0A0D2P9T9"/>
<evidence type="ECO:0000313" key="2">
    <source>
        <dbReference type="EMBL" id="KJA25391.1"/>
    </source>
</evidence>
<feature type="region of interest" description="Disordered" evidence="1">
    <location>
        <begin position="1"/>
        <end position="210"/>
    </location>
</feature>
<dbReference type="Proteomes" id="UP000054270">
    <property type="component" value="Unassembled WGS sequence"/>
</dbReference>
<organism evidence="2 3">
    <name type="scientific">Hypholoma sublateritium (strain FD-334 SS-4)</name>
    <dbReference type="NCBI Taxonomy" id="945553"/>
    <lineage>
        <taxon>Eukaryota</taxon>
        <taxon>Fungi</taxon>
        <taxon>Dikarya</taxon>
        <taxon>Basidiomycota</taxon>
        <taxon>Agaricomycotina</taxon>
        <taxon>Agaricomycetes</taxon>
        <taxon>Agaricomycetidae</taxon>
        <taxon>Agaricales</taxon>
        <taxon>Agaricineae</taxon>
        <taxon>Strophariaceae</taxon>
        <taxon>Hypholoma</taxon>
    </lineage>
</organism>
<reference evidence="3" key="1">
    <citation type="submission" date="2014-04" db="EMBL/GenBank/DDBJ databases">
        <title>Evolutionary Origins and Diversification of the Mycorrhizal Mutualists.</title>
        <authorList>
            <consortium name="DOE Joint Genome Institute"/>
            <consortium name="Mycorrhizal Genomics Consortium"/>
            <person name="Kohler A."/>
            <person name="Kuo A."/>
            <person name="Nagy L.G."/>
            <person name="Floudas D."/>
            <person name="Copeland A."/>
            <person name="Barry K.W."/>
            <person name="Cichocki N."/>
            <person name="Veneault-Fourrey C."/>
            <person name="LaButti K."/>
            <person name="Lindquist E.A."/>
            <person name="Lipzen A."/>
            <person name="Lundell T."/>
            <person name="Morin E."/>
            <person name="Murat C."/>
            <person name="Riley R."/>
            <person name="Ohm R."/>
            <person name="Sun H."/>
            <person name="Tunlid A."/>
            <person name="Henrissat B."/>
            <person name="Grigoriev I.V."/>
            <person name="Hibbett D.S."/>
            <person name="Martin F."/>
        </authorList>
    </citation>
    <scope>NUCLEOTIDE SEQUENCE [LARGE SCALE GENOMIC DNA]</scope>
    <source>
        <strain evidence="3">FD-334 SS-4</strain>
    </source>
</reference>
<gene>
    <name evidence="2" type="ORF">HYPSUDRAFT_76101</name>
</gene>
<feature type="compositionally biased region" description="Basic and acidic residues" evidence="1">
    <location>
        <begin position="294"/>
        <end position="303"/>
    </location>
</feature>
<sequence>MPPAQPPPDDARRYDPPQPPPVSIVLSRREPQNDRYPAPPIFRAAPRPAARRESAPRAWTDAQPAAATAAAASASNAPRSTDSAGALEAAVRPHAARPRTPPPLAHLLQPPLDHPAPAADNRAAAAPTRDAPGAYHPARPAPSQRSAGAGRRTRASHSGLPSSSTRYASMRGRHGWLARCTRAAGGGPRRRDDSATDDGDGGIARLGSQPPMAVAIPVLIPAPVSNRPAVPAHPRLLPAIPPFPIAEVPPQLHVRADAGPPRGGFAPRPLRVVYRVEASASGSSESVNASSAESVRRREGPSW</sequence>
<protein>
    <submittedName>
        <fullName evidence="2">Uncharacterized protein</fullName>
    </submittedName>
</protein>
<name>A0A0D2P9T9_HYPSF</name>